<proteinExistence type="predicted"/>
<reference evidence="1 2" key="1">
    <citation type="submission" date="2020-10" db="EMBL/GenBank/DDBJ databases">
        <title>Investigation of anaerobic biodegradation of phenanthrene by a sulfate-dependent Geobacter anodireducens strain PheS2.</title>
        <authorList>
            <person name="Zhang Z."/>
        </authorList>
    </citation>
    <scope>NUCLEOTIDE SEQUENCE [LARGE SCALE GENOMIC DNA]</scope>
    <source>
        <strain evidence="1 2">PheS2</strain>
    </source>
</reference>
<protein>
    <submittedName>
        <fullName evidence="1">Uncharacterized protein</fullName>
    </submittedName>
</protein>
<evidence type="ECO:0000313" key="1">
    <source>
        <dbReference type="EMBL" id="MBE2889133.1"/>
    </source>
</evidence>
<dbReference type="Proteomes" id="UP000618926">
    <property type="component" value="Unassembled WGS sequence"/>
</dbReference>
<comment type="caution">
    <text evidence="1">The sequence shown here is derived from an EMBL/GenBank/DDBJ whole genome shotgun (WGS) entry which is preliminary data.</text>
</comment>
<gene>
    <name evidence="1" type="ORF">IIE05_14300</name>
</gene>
<keyword evidence="2" id="KW-1185">Reference proteome</keyword>
<evidence type="ECO:0000313" key="2">
    <source>
        <dbReference type="Proteomes" id="UP000618926"/>
    </source>
</evidence>
<organism evidence="1 2">
    <name type="scientific">Geobacter anodireducens</name>
    <dbReference type="NCBI Taxonomy" id="1340425"/>
    <lineage>
        <taxon>Bacteria</taxon>
        <taxon>Pseudomonadati</taxon>
        <taxon>Thermodesulfobacteriota</taxon>
        <taxon>Desulfuromonadia</taxon>
        <taxon>Geobacterales</taxon>
        <taxon>Geobacteraceae</taxon>
        <taxon>Geobacter</taxon>
    </lineage>
</organism>
<name>A0ABR9NXY0_9BACT</name>
<sequence>MPHEEIVTRLSLQLVDIAANPSELVFAISMQSVLSEIAHRLGEKALSLSVQDLLLARDEVRAAISHHLDERDFIGLGLDVWAISRNL</sequence>
<dbReference type="RefSeq" id="WP_192905848.1">
    <property type="nucleotide sequence ID" value="NZ_JADBFD010000022.1"/>
</dbReference>
<accession>A0ABR9NXY0</accession>
<dbReference type="EMBL" id="JADBFD010000022">
    <property type="protein sequence ID" value="MBE2889133.1"/>
    <property type="molecule type" value="Genomic_DNA"/>
</dbReference>